<proteinExistence type="predicted"/>
<gene>
    <name evidence="1" type="ORF">MML48_5g00003409</name>
</gene>
<evidence type="ECO:0000313" key="2">
    <source>
        <dbReference type="Proteomes" id="UP001056778"/>
    </source>
</evidence>
<dbReference type="Proteomes" id="UP001056778">
    <property type="component" value="Chromosome 5"/>
</dbReference>
<comment type="caution">
    <text evidence="1">The sequence shown here is derived from an EMBL/GenBank/DDBJ whole genome shotgun (WGS) entry which is preliminary data.</text>
</comment>
<sequence length="355" mass="41617">MQYSFKRQTQYKEFQQFLDIKPHKLLQPSQTRWLSLISVVKRVLEQYEALKLYFQNESFNQIDASESIHNNLQNPMNKYYLEFLEYVLPVFTDLNKEFQSESPKIYAIYDRMLAVYKTILSCYINNTYLSKTDVTTLQYRNPEHYVLLNEVYCGPKAAILFQENTLSDGDKHNFQLTCLGFYVEAAHQLYKRFPFNAEDVKTLKLFKFLNPKLIKTTSSLGPAANFYRKDIDLLSLEREWRLLQNSDFNEDAADYISFWKNICNQIRCDNTAVYPELSKFVNLVLTLPHSSASVERIFSAVSLNKSKIRNRLSATTLTGILHSKRLINSDNKSCFDYKIPVTVTNKHNNNMYSSE</sequence>
<accession>A0ACB9T3T1</accession>
<evidence type="ECO:0000313" key="1">
    <source>
        <dbReference type="EMBL" id="KAI4461432.1"/>
    </source>
</evidence>
<organism evidence="1 2">
    <name type="scientific">Holotrichia oblita</name>
    <name type="common">Chafer beetle</name>
    <dbReference type="NCBI Taxonomy" id="644536"/>
    <lineage>
        <taxon>Eukaryota</taxon>
        <taxon>Metazoa</taxon>
        <taxon>Ecdysozoa</taxon>
        <taxon>Arthropoda</taxon>
        <taxon>Hexapoda</taxon>
        <taxon>Insecta</taxon>
        <taxon>Pterygota</taxon>
        <taxon>Neoptera</taxon>
        <taxon>Endopterygota</taxon>
        <taxon>Coleoptera</taxon>
        <taxon>Polyphaga</taxon>
        <taxon>Scarabaeiformia</taxon>
        <taxon>Scarabaeidae</taxon>
        <taxon>Melolonthinae</taxon>
        <taxon>Holotrichia</taxon>
    </lineage>
</organism>
<protein>
    <submittedName>
        <fullName evidence="1">Hat family dimerization domaincontaining protein-related</fullName>
    </submittedName>
</protein>
<dbReference type="EMBL" id="CM043019">
    <property type="protein sequence ID" value="KAI4461432.1"/>
    <property type="molecule type" value="Genomic_DNA"/>
</dbReference>
<reference evidence="1" key="1">
    <citation type="submission" date="2022-04" db="EMBL/GenBank/DDBJ databases">
        <title>Chromosome-scale genome assembly of Holotrichia oblita Faldermann.</title>
        <authorList>
            <person name="Rongchong L."/>
        </authorList>
    </citation>
    <scope>NUCLEOTIDE SEQUENCE</scope>
    <source>
        <strain evidence="1">81SQS9</strain>
    </source>
</reference>
<keyword evidence="2" id="KW-1185">Reference proteome</keyword>
<name>A0ACB9T3T1_HOLOL</name>